<evidence type="ECO:0000313" key="1">
    <source>
        <dbReference type="EMBL" id="KAG2265680.1"/>
    </source>
</evidence>
<keyword evidence="2" id="KW-1185">Reference proteome</keyword>
<reference evidence="1 2" key="1">
    <citation type="submission" date="2020-02" db="EMBL/GenBank/DDBJ databases">
        <authorList>
            <person name="Ma Q."/>
            <person name="Huang Y."/>
            <person name="Song X."/>
            <person name="Pei D."/>
        </authorList>
    </citation>
    <scope>NUCLEOTIDE SEQUENCE [LARGE SCALE GENOMIC DNA]</scope>
    <source>
        <strain evidence="1">Sxm20200214</strain>
        <tissue evidence="1">Leaf</tissue>
    </source>
</reference>
<comment type="caution">
    <text evidence="1">The sequence shown here is derived from an EMBL/GenBank/DDBJ whole genome shotgun (WGS) entry which is preliminary data.</text>
</comment>
<dbReference type="Proteomes" id="UP000886595">
    <property type="component" value="Unassembled WGS sequence"/>
</dbReference>
<evidence type="ECO:0000313" key="2">
    <source>
        <dbReference type="Proteomes" id="UP000886595"/>
    </source>
</evidence>
<name>A0A8X7U483_BRACI</name>
<dbReference type="EMBL" id="JAAMPC010000014">
    <property type="protein sequence ID" value="KAG2265680.1"/>
    <property type="molecule type" value="Genomic_DNA"/>
</dbReference>
<gene>
    <name evidence="1" type="ORF">Bca52824_072759</name>
</gene>
<sequence>MDANASSIMNIYDPKTETWEKLSLKELLSVSSYTLVRNIVYFLDKDLTGRLGVFDPEKNS</sequence>
<organism evidence="1 2">
    <name type="scientific">Brassica carinata</name>
    <name type="common">Ethiopian mustard</name>
    <name type="synonym">Abyssinian cabbage</name>
    <dbReference type="NCBI Taxonomy" id="52824"/>
    <lineage>
        <taxon>Eukaryota</taxon>
        <taxon>Viridiplantae</taxon>
        <taxon>Streptophyta</taxon>
        <taxon>Embryophyta</taxon>
        <taxon>Tracheophyta</taxon>
        <taxon>Spermatophyta</taxon>
        <taxon>Magnoliopsida</taxon>
        <taxon>eudicotyledons</taxon>
        <taxon>Gunneridae</taxon>
        <taxon>Pentapetalae</taxon>
        <taxon>rosids</taxon>
        <taxon>malvids</taxon>
        <taxon>Brassicales</taxon>
        <taxon>Brassicaceae</taxon>
        <taxon>Brassiceae</taxon>
        <taxon>Brassica</taxon>
    </lineage>
</organism>
<proteinExistence type="predicted"/>
<accession>A0A8X7U483</accession>
<protein>
    <submittedName>
        <fullName evidence="1">Uncharacterized protein</fullName>
    </submittedName>
</protein>
<dbReference type="AlphaFoldDB" id="A0A8X7U483"/>